<dbReference type="Proteomes" id="UP000625574">
    <property type="component" value="Unassembled WGS sequence"/>
</dbReference>
<reference evidence="1 2" key="1">
    <citation type="submission" date="2020-12" db="EMBL/GenBank/DDBJ databases">
        <title>Genome public.</title>
        <authorList>
            <person name="Sun Q."/>
        </authorList>
    </citation>
    <scope>NUCLEOTIDE SEQUENCE [LARGE SCALE GENOMIC DNA]</scope>
    <source>
        <strain evidence="1 2">CCM 8864</strain>
    </source>
</reference>
<evidence type="ECO:0000313" key="2">
    <source>
        <dbReference type="Proteomes" id="UP000625574"/>
    </source>
</evidence>
<protein>
    <submittedName>
        <fullName evidence="1">Uncharacterized protein</fullName>
    </submittedName>
</protein>
<evidence type="ECO:0000313" key="1">
    <source>
        <dbReference type="EMBL" id="MBI9001186.1"/>
    </source>
</evidence>
<organism evidence="1 2">
    <name type="scientific">Corynebacterium marambiense</name>
    <dbReference type="NCBI Taxonomy" id="2765364"/>
    <lineage>
        <taxon>Bacteria</taxon>
        <taxon>Bacillati</taxon>
        <taxon>Actinomycetota</taxon>
        <taxon>Actinomycetes</taxon>
        <taxon>Mycobacteriales</taxon>
        <taxon>Corynebacteriaceae</taxon>
        <taxon>Corynebacterium</taxon>
    </lineage>
</organism>
<keyword evidence="2" id="KW-1185">Reference proteome</keyword>
<accession>A0ABS0VWM3</accession>
<dbReference type="RefSeq" id="WP_198736652.1">
    <property type="nucleotide sequence ID" value="NZ_JAEIOT010000011.1"/>
</dbReference>
<name>A0ABS0VWM3_9CORY</name>
<proteinExistence type="predicted"/>
<comment type="caution">
    <text evidence="1">The sequence shown here is derived from an EMBL/GenBank/DDBJ whole genome shotgun (WGS) entry which is preliminary data.</text>
</comment>
<gene>
    <name evidence="1" type="ORF">JDV76_09450</name>
</gene>
<sequence length="288" mass="32122">MDIKRNRKFDSASPEYGSIDVFLQEPIIPSGNGCVYYGGLPIDFFLEDAGQNTLLILLQGSVTARSRFPWTRQPSYLHDIGSHATVMLSDPTLYLDNSLTTAWFAGNRHQPQLQQVATKLIAKIAANVEGRKLVFVGGAAASFSALYFSAKFPLSTAVVFNPCTNIARFPAYTVNNWLYKSWEVESLCDLPSHVTVDLDSLYRGNVTNRVFYIQHPNNHRKITDELPFLGQIRPLRNCCFVTEEDLGGDQNIEDAVRSEFVRLAMSTPFGSIVDGLEFIGMNDLLALN</sequence>
<dbReference type="EMBL" id="JAEIOT010000011">
    <property type="protein sequence ID" value="MBI9001186.1"/>
    <property type="molecule type" value="Genomic_DNA"/>
</dbReference>